<name>A0A380HQT0_STASA</name>
<evidence type="ECO:0000313" key="2">
    <source>
        <dbReference type="Proteomes" id="UP000254707"/>
    </source>
</evidence>
<protein>
    <submittedName>
        <fullName evidence="1">Phenylacetate-CoA ligase</fullName>
    </submittedName>
</protein>
<dbReference type="RefSeq" id="WP_115340734.1">
    <property type="nucleotide sequence ID" value="NZ_UHED01000001.1"/>
</dbReference>
<dbReference type="EMBL" id="UHED01000001">
    <property type="protein sequence ID" value="SUM84446.1"/>
    <property type="molecule type" value="Genomic_DNA"/>
</dbReference>
<evidence type="ECO:0000313" key="1">
    <source>
        <dbReference type="EMBL" id="SUM84446.1"/>
    </source>
</evidence>
<proteinExistence type="predicted"/>
<dbReference type="PANTHER" id="PTHR36932:SF1">
    <property type="entry name" value="CAPSULAR POLYSACCHARIDE BIOSYNTHESIS PROTEIN"/>
    <property type="match status" value="1"/>
</dbReference>
<dbReference type="GO" id="GO:0016874">
    <property type="term" value="F:ligase activity"/>
    <property type="evidence" value="ECO:0007669"/>
    <property type="project" value="UniProtKB-KW"/>
</dbReference>
<dbReference type="Proteomes" id="UP000254707">
    <property type="component" value="Unassembled WGS sequence"/>
</dbReference>
<keyword evidence="1" id="KW-0436">Ligase</keyword>
<accession>A0A380HQT0</accession>
<organism evidence="1 2">
    <name type="scientific">Staphylococcus saprophyticus</name>
    <dbReference type="NCBI Taxonomy" id="29385"/>
    <lineage>
        <taxon>Bacteria</taxon>
        <taxon>Bacillati</taxon>
        <taxon>Bacillota</taxon>
        <taxon>Bacilli</taxon>
        <taxon>Bacillales</taxon>
        <taxon>Staphylococcaceae</taxon>
        <taxon>Staphylococcus</taxon>
    </lineage>
</organism>
<reference evidence="1 2" key="1">
    <citation type="submission" date="2018-06" db="EMBL/GenBank/DDBJ databases">
        <authorList>
            <consortium name="Pathogen Informatics"/>
            <person name="Doyle S."/>
        </authorList>
    </citation>
    <scope>NUCLEOTIDE SEQUENCE [LARGE SCALE GENOMIC DNA]</scope>
    <source>
        <strain evidence="1 2">NCTC7688</strain>
    </source>
</reference>
<gene>
    <name evidence="1" type="ORF">NCTC7688_02485</name>
</gene>
<dbReference type="InterPro" id="IPR053158">
    <property type="entry name" value="CapK_Type1_Caps_Biosynth"/>
</dbReference>
<dbReference type="SUPFAM" id="SSF56801">
    <property type="entry name" value="Acetyl-CoA synthetase-like"/>
    <property type="match status" value="1"/>
</dbReference>
<dbReference type="InterPro" id="IPR042099">
    <property type="entry name" value="ANL_N_sf"/>
</dbReference>
<dbReference type="PANTHER" id="PTHR36932">
    <property type="entry name" value="CAPSULAR POLYSACCHARIDE BIOSYNTHESIS PROTEIN"/>
    <property type="match status" value="1"/>
</dbReference>
<sequence length="449" mass="52705">MLEFIYNHSPIFVQNLMVSVQGKIFMKQRYTRFYYQEMEELRKCEDVFKMQEMRFKEFYHFISENSDYYREELKNYPKNITIYNLQKLPLITKEDIRKNVDKIITAPKNKLMKKGTGGSTGKSMIYYTSPYDMSRKIAYLDYFKEQHGVYKGMRRVSVGGKKIIPNNQKKKIFWRFNKPLNQLMISSYHADGENLKYYIQKFNEFKPETLDGFTTVLHRIAKYILENDIKLEFTPIAIFPTAEALTDEMRLDIENAFQCPVRNQYASSEGAPFITENQDGEYEINVETGVFEFEHVQGNIYELIVTGFYTTSTPLLRYKIGDSVELKEPLSSNYTQKDIKVKRIIGRNNDFLQSKDKGIVTNINLSTAIRTLGNDVVESQFIQNRIDLIEVNLIVSKETDKRQIEKKLNSELKVRFGDNTKFKFNFVDKLDKTKGGKTRFTINNIKLGS</sequence>
<dbReference type="Gene3D" id="3.40.50.12780">
    <property type="entry name" value="N-terminal domain of ligase-like"/>
    <property type="match status" value="1"/>
</dbReference>
<dbReference type="AlphaFoldDB" id="A0A380HQT0"/>